<dbReference type="RefSeq" id="WP_281095207.1">
    <property type="nucleotide sequence ID" value="NZ_JARYZI010000011.1"/>
</dbReference>
<gene>
    <name evidence="2" type="ORF">QE109_14220</name>
</gene>
<dbReference type="InterPro" id="IPR036390">
    <property type="entry name" value="WH_DNA-bd_sf"/>
</dbReference>
<accession>A0ABT6NFV2</accession>
<dbReference type="InterPro" id="IPR005149">
    <property type="entry name" value="Tscrpt_reg_PadR_N"/>
</dbReference>
<dbReference type="PANTHER" id="PTHR43252">
    <property type="entry name" value="TRANSCRIPTIONAL REGULATOR YQJI"/>
    <property type="match status" value="1"/>
</dbReference>
<proteinExistence type="predicted"/>
<dbReference type="InterPro" id="IPR036388">
    <property type="entry name" value="WH-like_DNA-bd_sf"/>
</dbReference>
<dbReference type="Gene3D" id="1.10.10.10">
    <property type="entry name" value="Winged helix-like DNA-binding domain superfamily/Winged helix DNA-binding domain"/>
    <property type="match status" value="1"/>
</dbReference>
<evidence type="ECO:0000259" key="1">
    <source>
        <dbReference type="Pfam" id="PF03551"/>
    </source>
</evidence>
<evidence type="ECO:0000313" key="3">
    <source>
        <dbReference type="Proteomes" id="UP001158045"/>
    </source>
</evidence>
<feature type="domain" description="Transcription regulator PadR N-terminal" evidence="1">
    <location>
        <begin position="17"/>
        <end position="91"/>
    </location>
</feature>
<organism evidence="2 3">
    <name type="scientific">Fusibacter bizertensis</name>
    <dbReference type="NCBI Taxonomy" id="1488331"/>
    <lineage>
        <taxon>Bacteria</taxon>
        <taxon>Bacillati</taxon>
        <taxon>Bacillota</taxon>
        <taxon>Clostridia</taxon>
        <taxon>Eubacteriales</taxon>
        <taxon>Eubacteriales Family XII. Incertae Sedis</taxon>
        <taxon>Fusibacter</taxon>
    </lineage>
</organism>
<dbReference type="SUPFAM" id="SSF46785">
    <property type="entry name" value="Winged helix' DNA-binding domain"/>
    <property type="match status" value="1"/>
</dbReference>
<dbReference type="Pfam" id="PF03551">
    <property type="entry name" value="PadR"/>
    <property type="match status" value="1"/>
</dbReference>
<name>A0ABT6NFV2_9FIRM</name>
<dbReference type="PANTHER" id="PTHR43252:SF7">
    <property type="entry name" value="TRANSCRIPTIONAL REGULATOR YQJI"/>
    <property type="match status" value="1"/>
</dbReference>
<evidence type="ECO:0000313" key="2">
    <source>
        <dbReference type="EMBL" id="MDH8679310.1"/>
    </source>
</evidence>
<reference evidence="2 3" key="1">
    <citation type="submission" date="2023-04" db="EMBL/GenBank/DDBJ databases">
        <title>Fusibacter bizertensis strain WBS, isolated from littoral bottom sediments of the Arctic seas - biochemical and genomic analysis.</title>
        <authorList>
            <person name="Brioukhanov A.L."/>
        </authorList>
    </citation>
    <scope>NUCLEOTIDE SEQUENCE [LARGE SCALE GENOMIC DNA]</scope>
    <source>
        <strain evidence="2 3">WBS</strain>
    </source>
</reference>
<keyword evidence="3" id="KW-1185">Reference proteome</keyword>
<protein>
    <submittedName>
        <fullName evidence="2">PadR family transcriptional regulator</fullName>
    </submittedName>
</protein>
<dbReference type="Proteomes" id="UP001158045">
    <property type="component" value="Unassembled WGS sequence"/>
</dbReference>
<sequence length="111" mass="13104">MDNLQKQFKKGILDIIVLNLLSQNDAYGYEIISQLDALSSGYYLLKEGSLYPVLYRLEDKRFIESYRKTEGTERAVPRKYYRITKEGVLHLSEMKEEWLQFSKITNQMLKG</sequence>
<comment type="caution">
    <text evidence="2">The sequence shown here is derived from an EMBL/GenBank/DDBJ whole genome shotgun (WGS) entry which is preliminary data.</text>
</comment>
<dbReference type="EMBL" id="JARYZI010000011">
    <property type="protein sequence ID" value="MDH8679310.1"/>
    <property type="molecule type" value="Genomic_DNA"/>
</dbReference>